<gene>
    <name evidence="5" type="ORF">TEOVI_000775100</name>
</gene>
<dbReference type="GeneID" id="92381685"/>
<dbReference type="Proteomes" id="UP000195570">
    <property type="component" value="Unassembled WGS sequence"/>
</dbReference>
<evidence type="ECO:0000313" key="5">
    <source>
        <dbReference type="EMBL" id="SCU66894.1"/>
    </source>
</evidence>
<evidence type="ECO:0000256" key="2">
    <source>
        <dbReference type="ARBA" id="ARBA00023157"/>
    </source>
</evidence>
<evidence type="ECO:0000256" key="1">
    <source>
        <dbReference type="ARBA" id="ARBA00007347"/>
    </source>
</evidence>
<sequence length="193" mass="22681">MGTTASTDSADSPFSVRSVDSSGGGGWRQEDPERFRKYMHLKSQADQWRQRHGHTPGATRGELTKNLIEEVYEEDFESVDHVQSMRLPPMVLKEMKDAVANEAERRCAETEKVMARCLQDKMWTSWKCQKERDALYQCVADRKEDNELLMAYRWKYNLGTFHGELIGRNNMMRRIWKEHFPDRDLPHPWVKDA</sequence>
<keyword evidence="6" id="KW-1185">Reference proteome</keyword>
<accession>A0A1G4I4U8</accession>
<dbReference type="Pfam" id="PF08583">
    <property type="entry name" value="Cmc1"/>
    <property type="match status" value="1"/>
</dbReference>
<keyword evidence="3" id="KW-0496">Mitochondrion</keyword>
<dbReference type="AlphaFoldDB" id="A0A1G4I4U8"/>
<proteinExistence type="inferred from homology"/>
<dbReference type="VEuPathDB" id="TriTrypDB:TEOVI_000775100"/>
<dbReference type="GO" id="GO:0005739">
    <property type="term" value="C:mitochondrion"/>
    <property type="evidence" value="ECO:0007669"/>
    <property type="project" value="UniProtKB-SubCell"/>
</dbReference>
<comment type="subcellular location">
    <subcellularLocation>
        <location evidence="3">Mitochondrion</location>
    </subcellularLocation>
</comment>
<organism evidence="5 6">
    <name type="scientific">Trypanosoma equiperdum</name>
    <dbReference type="NCBI Taxonomy" id="5694"/>
    <lineage>
        <taxon>Eukaryota</taxon>
        <taxon>Discoba</taxon>
        <taxon>Euglenozoa</taxon>
        <taxon>Kinetoplastea</taxon>
        <taxon>Metakinetoplastina</taxon>
        <taxon>Trypanosomatida</taxon>
        <taxon>Trypanosomatidae</taxon>
        <taxon>Trypanosoma</taxon>
    </lineage>
</organism>
<dbReference type="EMBL" id="CZPT02000640">
    <property type="protein sequence ID" value="SCU66894.1"/>
    <property type="molecule type" value="Genomic_DNA"/>
</dbReference>
<feature type="region of interest" description="Disordered" evidence="4">
    <location>
        <begin position="1"/>
        <end position="32"/>
    </location>
</feature>
<protein>
    <recommendedName>
        <fullName evidence="3">COX assembly mitochondrial protein</fullName>
    </recommendedName>
</protein>
<reference evidence="5" key="1">
    <citation type="submission" date="2016-09" db="EMBL/GenBank/DDBJ databases">
        <authorList>
            <person name="Hebert L."/>
            <person name="Moumen B."/>
        </authorList>
    </citation>
    <scope>NUCLEOTIDE SEQUENCE [LARGE SCALE GENOMIC DNA]</scope>
    <source>
        <strain evidence="5">OVI</strain>
    </source>
</reference>
<keyword evidence="2" id="KW-1015">Disulfide bond</keyword>
<evidence type="ECO:0000313" key="6">
    <source>
        <dbReference type="Proteomes" id="UP000195570"/>
    </source>
</evidence>
<feature type="compositionally biased region" description="Polar residues" evidence="4">
    <location>
        <begin position="1"/>
        <end position="12"/>
    </location>
</feature>
<name>A0A1G4I4U8_TRYEQ</name>
<evidence type="ECO:0000256" key="3">
    <source>
        <dbReference type="RuleBase" id="RU364104"/>
    </source>
</evidence>
<comment type="similarity">
    <text evidence="1 3">Belongs to the CMC family.</text>
</comment>
<evidence type="ECO:0000256" key="4">
    <source>
        <dbReference type="SAM" id="MobiDB-lite"/>
    </source>
</evidence>
<dbReference type="InterPro" id="IPR013892">
    <property type="entry name" value="Cyt_c_biogenesis_Cmc1-like"/>
</dbReference>
<dbReference type="RefSeq" id="XP_067078279.1">
    <property type="nucleotide sequence ID" value="XM_067222178.1"/>
</dbReference>
<comment type="caution">
    <text evidence="5">The sequence shown here is derived from an EMBL/GenBank/DDBJ whole genome shotgun (WGS) entry which is preliminary data.</text>
</comment>